<dbReference type="GO" id="GO:0007601">
    <property type="term" value="P:visual perception"/>
    <property type="evidence" value="ECO:0007669"/>
    <property type="project" value="UniProtKB-KW"/>
</dbReference>
<dbReference type="EnsemblMetazoa" id="XM_024229046.1">
    <property type="protein sequence ID" value="XP_024084814.1"/>
    <property type="gene ID" value="LOC106673984"/>
</dbReference>
<dbReference type="Gene3D" id="1.20.1070.10">
    <property type="entry name" value="Rhodopsin 7-helix transmembrane proteins"/>
    <property type="match status" value="1"/>
</dbReference>
<dbReference type="GeneID" id="106673984"/>
<evidence type="ECO:0000313" key="15">
    <source>
        <dbReference type="Proteomes" id="UP000494040"/>
    </source>
</evidence>
<dbReference type="PANTHER" id="PTHR24240">
    <property type="entry name" value="OPSIN"/>
    <property type="match status" value="1"/>
</dbReference>
<feature type="transmembrane region" description="Helical" evidence="12">
    <location>
        <begin position="214"/>
        <end position="235"/>
    </location>
</feature>
<feature type="domain" description="G-protein coupled receptors family 1 profile" evidence="13">
    <location>
        <begin position="1"/>
        <end position="267"/>
    </location>
</feature>
<dbReference type="PRINTS" id="PR00237">
    <property type="entry name" value="GPCRRHODOPSN"/>
</dbReference>
<feature type="transmembrane region" description="Helical" evidence="12">
    <location>
        <begin position="146"/>
        <end position="175"/>
    </location>
</feature>
<proteinExistence type="inferred from homology"/>
<dbReference type="Proteomes" id="UP000494040">
    <property type="component" value="Unassembled WGS sequence"/>
</dbReference>
<feature type="transmembrane region" description="Helical" evidence="12">
    <location>
        <begin position="247"/>
        <end position="269"/>
    </location>
</feature>
<dbReference type="InterPro" id="IPR000276">
    <property type="entry name" value="GPCR_Rhodpsn"/>
</dbReference>
<sequence length="319" mass="35424">MDSLSDNFLFRRLQSPFSCLIINLAIGDLGTSCLHIMVVVSSFKGKWAFGSTGCVFYAFGVGFFGMMSIFTLAAISVERYLVITSRPLSSWKLTRRGARKICFFSWIYCTSLVTPPLFGWSRYTLEGLLTSCSWDYTTKTVSNTVYYLYLLGFGFIVPVAVITYCYTSIVSAVFAHGREMAGVDMTSGRSGNSGVGKSTSLNNAHSTSLKTAEIIFILIAFFFLSWTPYAVITFIGHFGPEGILNPWITAMPAYFAKMSVIYNPIVYGLSHPHFQSSVKQYLSTWMASSSNNSKDNEEPTTGRNAAVALNPIKHDQHFR</sequence>
<keyword evidence="10" id="KW-0716">Sensory transduction</keyword>
<organism evidence="14 15">
    <name type="scientific">Cimex lectularius</name>
    <name type="common">Bed bug</name>
    <name type="synonym">Acanthia lectularia</name>
    <dbReference type="NCBI Taxonomy" id="79782"/>
    <lineage>
        <taxon>Eukaryota</taxon>
        <taxon>Metazoa</taxon>
        <taxon>Ecdysozoa</taxon>
        <taxon>Arthropoda</taxon>
        <taxon>Hexapoda</taxon>
        <taxon>Insecta</taxon>
        <taxon>Pterygota</taxon>
        <taxon>Neoptera</taxon>
        <taxon>Paraneoptera</taxon>
        <taxon>Hemiptera</taxon>
        <taxon>Heteroptera</taxon>
        <taxon>Panheteroptera</taxon>
        <taxon>Cimicomorpha</taxon>
        <taxon>Cimicidae</taxon>
        <taxon>Cimex</taxon>
    </lineage>
</organism>
<evidence type="ECO:0000256" key="7">
    <source>
        <dbReference type="ARBA" id="ARBA00023170"/>
    </source>
</evidence>
<comment type="similarity">
    <text evidence="2 11">Belongs to the G-protein coupled receptor 1 family.</text>
</comment>
<evidence type="ECO:0000256" key="1">
    <source>
        <dbReference type="ARBA" id="ARBA00004141"/>
    </source>
</evidence>
<evidence type="ECO:0000259" key="13">
    <source>
        <dbReference type="PROSITE" id="PS50262"/>
    </source>
</evidence>
<feature type="transmembrane region" description="Helical" evidence="12">
    <location>
        <begin position="55"/>
        <end position="81"/>
    </location>
</feature>
<keyword evidence="8" id="KW-0325">Glycoprotein</keyword>
<keyword evidence="15" id="KW-1185">Reference proteome</keyword>
<dbReference type="PROSITE" id="PS00237">
    <property type="entry name" value="G_PROTEIN_RECEP_F1_1"/>
    <property type="match status" value="1"/>
</dbReference>
<evidence type="ECO:0000313" key="14">
    <source>
        <dbReference type="EnsemblMetazoa" id="XP_024084814.1"/>
    </source>
</evidence>
<evidence type="ECO:0000256" key="12">
    <source>
        <dbReference type="SAM" id="Phobius"/>
    </source>
</evidence>
<feature type="transmembrane region" description="Helical" evidence="12">
    <location>
        <begin position="101"/>
        <end position="120"/>
    </location>
</feature>
<keyword evidence="6 12" id="KW-0472">Membrane</keyword>
<accession>A0A8I6SNI0</accession>
<keyword evidence="5 11" id="KW-0297">G-protein coupled receptor</keyword>
<dbReference type="GO" id="GO:0016020">
    <property type="term" value="C:membrane"/>
    <property type="evidence" value="ECO:0007669"/>
    <property type="project" value="UniProtKB-SubCell"/>
</dbReference>
<feature type="transmembrane region" description="Helical" evidence="12">
    <location>
        <begin position="20"/>
        <end position="43"/>
    </location>
</feature>
<keyword evidence="9 11" id="KW-0807">Transducer</keyword>
<dbReference type="KEGG" id="clec:106673984"/>
<evidence type="ECO:0000256" key="2">
    <source>
        <dbReference type="ARBA" id="ARBA00010663"/>
    </source>
</evidence>
<name>A0A8I6SNI0_CIMLE</name>
<protein>
    <recommendedName>
        <fullName evidence="13">G-protein coupled receptors family 1 profile domain-containing protein</fullName>
    </recommendedName>
</protein>
<dbReference type="OrthoDB" id="9996086at2759"/>
<dbReference type="GO" id="GO:0004930">
    <property type="term" value="F:G protein-coupled receptor activity"/>
    <property type="evidence" value="ECO:0007669"/>
    <property type="project" value="UniProtKB-KW"/>
</dbReference>
<evidence type="ECO:0000256" key="9">
    <source>
        <dbReference type="ARBA" id="ARBA00023224"/>
    </source>
</evidence>
<dbReference type="OMA" id="ANWRITR"/>
<comment type="subcellular location">
    <subcellularLocation>
        <location evidence="1">Membrane</location>
        <topology evidence="1">Multi-pass membrane protein</topology>
    </subcellularLocation>
</comment>
<evidence type="ECO:0000256" key="6">
    <source>
        <dbReference type="ARBA" id="ARBA00023136"/>
    </source>
</evidence>
<dbReference type="AlphaFoldDB" id="A0A8I6SNI0"/>
<reference evidence="14" key="1">
    <citation type="submission" date="2022-01" db="UniProtKB">
        <authorList>
            <consortium name="EnsemblMetazoa"/>
        </authorList>
    </citation>
    <scope>IDENTIFICATION</scope>
</reference>
<dbReference type="InterPro" id="IPR017452">
    <property type="entry name" value="GPCR_Rhodpsn_7TM"/>
</dbReference>
<evidence type="ECO:0000256" key="10">
    <source>
        <dbReference type="ARBA" id="ARBA00023305"/>
    </source>
</evidence>
<evidence type="ECO:0000256" key="4">
    <source>
        <dbReference type="ARBA" id="ARBA00022989"/>
    </source>
</evidence>
<evidence type="ECO:0000256" key="11">
    <source>
        <dbReference type="RuleBase" id="RU000688"/>
    </source>
</evidence>
<dbReference type="InterPro" id="IPR050125">
    <property type="entry name" value="GPCR_opsins"/>
</dbReference>
<evidence type="ECO:0000256" key="8">
    <source>
        <dbReference type="ARBA" id="ARBA00023180"/>
    </source>
</evidence>
<dbReference type="Pfam" id="PF00001">
    <property type="entry name" value="7tm_1"/>
    <property type="match status" value="1"/>
</dbReference>
<keyword evidence="10" id="KW-0844">Vision</keyword>
<keyword evidence="4 12" id="KW-1133">Transmembrane helix</keyword>
<keyword evidence="7 11" id="KW-0675">Receptor</keyword>
<keyword evidence="3 11" id="KW-0812">Transmembrane</keyword>
<evidence type="ECO:0000256" key="5">
    <source>
        <dbReference type="ARBA" id="ARBA00023040"/>
    </source>
</evidence>
<dbReference type="RefSeq" id="XP_024084814.1">
    <property type="nucleotide sequence ID" value="XM_024229046.1"/>
</dbReference>
<dbReference type="PROSITE" id="PS50262">
    <property type="entry name" value="G_PROTEIN_RECEP_F1_2"/>
    <property type="match status" value="1"/>
</dbReference>
<evidence type="ECO:0000256" key="3">
    <source>
        <dbReference type="ARBA" id="ARBA00022692"/>
    </source>
</evidence>
<dbReference type="SUPFAM" id="SSF81321">
    <property type="entry name" value="Family A G protein-coupled receptor-like"/>
    <property type="match status" value="1"/>
</dbReference>